<feature type="compositionally biased region" description="Basic residues" evidence="3">
    <location>
        <begin position="659"/>
        <end position="671"/>
    </location>
</feature>
<evidence type="ECO:0000313" key="5">
    <source>
        <dbReference type="EMBL" id="CAD2079684.1"/>
    </source>
</evidence>
<proteinExistence type="inferred from homology"/>
<dbReference type="AlphaFoldDB" id="A0A6V7RPG1"/>
<evidence type="ECO:0000259" key="4">
    <source>
        <dbReference type="Pfam" id="PF03389"/>
    </source>
</evidence>
<protein>
    <recommendedName>
        <fullName evidence="4">MobA/MobL protein domain-containing protein</fullName>
    </recommendedName>
</protein>
<dbReference type="EMBL" id="CAJEWB010000014">
    <property type="protein sequence ID" value="CAD2079684.1"/>
    <property type="molecule type" value="Genomic_DNA"/>
</dbReference>
<dbReference type="Pfam" id="PF03389">
    <property type="entry name" value="MobA_MobL"/>
    <property type="match status" value="1"/>
</dbReference>
<dbReference type="Gene3D" id="1.10.167.30">
    <property type="match status" value="1"/>
</dbReference>
<dbReference type="Gene3D" id="3.30.930.30">
    <property type="match status" value="1"/>
</dbReference>
<sequence>MAMYRLNTSIVSRGKGQNIIAKAAYNSASRIEDIREDKVKDYSNKQCNYSEIILPEHAPEEFKNRTYLWNSIELLEKRKDAQLAREIIISLPTEFDDEQNKALAKDFAESLSDEGMIVDLNIHQLSTQNPHAHLLCTLRGIDEQGNFEPKRIGNKKVRDWDNREKNVEWRKRWETIQNTHLEKNNFTSRVSAQSYADRNIDLEPTKTEGWKARKFEDETGVQSEVSKYNDKIREENRKKIDDKFQSVHNKISKKENVLPYLNKEDSIELKQLAKTLKLYVDPKNIYKEQTKISDLKNKTLLLDPEKREIKLDQLSDREEKLEKINAIFERRANEFFDENYPTEIEHFSKEEKIFIADKIINNDLNDMPVKENLSEFVEEKRFLEAQISLNTILGKRDISLNSIHREDKFFSKKLKVFLDEDNLTLKDIVENKHSHLENAPKIDYYKNKLFELKAAKEIINDYYDIKIKDIFPKDREYKSFIETTSTQEKEDFIDFIEFHGRKNTIEMLKNGRYIPRFNKEERKEITHLLSLVNEKQSKEYKTDFDKYVLYDSTEKLLEKYNINPNSSNDIKFLRDEIHIENDRQSIKHMEKYDMFDKDNNNDSKEKSIDLKQVPHSSSRLNLTDLLSSFSEIFKERMPKYMNKSNRRVHETETMSEKEKKHRRKRNRGMEL</sequence>
<comment type="similarity">
    <text evidence="1">Belongs to the MobA/MobL family.</text>
</comment>
<evidence type="ECO:0000256" key="2">
    <source>
        <dbReference type="ARBA" id="ARBA00022971"/>
    </source>
</evidence>
<organism evidence="5 6">
    <name type="scientific">Phocicoccus pinnipedialis</name>
    <dbReference type="NCBI Taxonomy" id="110845"/>
    <lineage>
        <taxon>Bacteria</taxon>
        <taxon>Bacillati</taxon>
        <taxon>Bacillota</taxon>
        <taxon>Bacilli</taxon>
        <taxon>Bacillales</taxon>
        <taxon>Salinicoccaceae</taxon>
        <taxon>Phocicoccus</taxon>
    </lineage>
</organism>
<dbReference type="Proteomes" id="UP000588186">
    <property type="component" value="Unassembled WGS sequence"/>
</dbReference>
<keyword evidence="6" id="KW-1185">Reference proteome</keyword>
<reference evidence="5 6" key="1">
    <citation type="submission" date="2020-07" db="EMBL/GenBank/DDBJ databases">
        <authorList>
            <person name="Criscuolo A."/>
        </authorList>
    </citation>
    <scope>NUCLEOTIDE SEQUENCE [LARGE SCALE GENOMIC DNA]</scope>
    <source>
        <strain evidence="5">CIP107946</strain>
    </source>
</reference>
<dbReference type="RefSeq" id="WP_186078415.1">
    <property type="nucleotide sequence ID" value="NZ_CAJEWB010000014.1"/>
</dbReference>
<feature type="region of interest" description="Disordered" evidence="3">
    <location>
        <begin position="642"/>
        <end position="671"/>
    </location>
</feature>
<dbReference type="NCBIfam" id="NF041496">
    <property type="entry name" value="MobQ"/>
    <property type="match status" value="1"/>
</dbReference>
<keyword evidence="2" id="KW-0184">Conjugation</keyword>
<feature type="domain" description="MobA/MobL protein" evidence="4">
    <location>
        <begin position="19"/>
        <end position="216"/>
    </location>
</feature>
<name>A0A6V7RPG1_9BACL</name>
<accession>A0A6V7RPG1</accession>
<dbReference type="Gene3D" id="1.20.58.1740">
    <property type="match status" value="1"/>
</dbReference>
<gene>
    <name evidence="5" type="ORF">JEOPIN946_01599</name>
</gene>
<evidence type="ECO:0000256" key="3">
    <source>
        <dbReference type="SAM" id="MobiDB-lite"/>
    </source>
</evidence>
<evidence type="ECO:0000313" key="6">
    <source>
        <dbReference type="Proteomes" id="UP000588186"/>
    </source>
</evidence>
<evidence type="ECO:0000256" key="1">
    <source>
        <dbReference type="ARBA" id="ARBA00010873"/>
    </source>
</evidence>
<comment type="caution">
    <text evidence="5">The sequence shown here is derived from an EMBL/GenBank/DDBJ whole genome shotgun (WGS) entry which is preliminary data.</text>
</comment>
<dbReference type="InterPro" id="IPR005053">
    <property type="entry name" value="MobA_MobL"/>
</dbReference>
<feature type="compositionally biased region" description="Basic and acidic residues" evidence="3">
    <location>
        <begin position="647"/>
        <end position="658"/>
    </location>
</feature>
<dbReference type="Gene3D" id="1.20.58.1730">
    <property type="match status" value="1"/>
</dbReference>